<dbReference type="GO" id="GO:0005886">
    <property type="term" value="C:plasma membrane"/>
    <property type="evidence" value="ECO:0007669"/>
    <property type="project" value="TreeGrafter"/>
</dbReference>
<dbReference type="Pfam" id="PF00083">
    <property type="entry name" value="Sugar_tr"/>
    <property type="match status" value="1"/>
</dbReference>
<feature type="transmembrane region" description="Helical" evidence="5">
    <location>
        <begin position="287"/>
        <end position="311"/>
    </location>
</feature>
<dbReference type="PROSITE" id="PS00217">
    <property type="entry name" value="SUGAR_TRANSPORT_2"/>
    <property type="match status" value="1"/>
</dbReference>
<name>C6HUF4_9BACT</name>
<feature type="transmembrane region" description="Helical" evidence="5">
    <location>
        <begin position="109"/>
        <end position="130"/>
    </location>
</feature>
<feature type="transmembrane region" description="Helical" evidence="5">
    <location>
        <begin position="216"/>
        <end position="234"/>
    </location>
</feature>
<reference evidence="7 8" key="1">
    <citation type="journal article" date="2009" name="Appl. Environ. Microbiol.">
        <title>Community genomic and proteomic analyses of chemoautotrophic iron-oxidizing "Leptospirillum rubarum" (Group II) and "Leptospirillum ferrodiazotrophum" (Group III) bacteria in acid mine drainage biofilms.</title>
        <authorList>
            <person name="Goltsman D.S."/>
            <person name="Denef V.J."/>
            <person name="Singer S.W."/>
            <person name="VerBerkmoes N.C."/>
            <person name="Lefsrud M."/>
            <person name="Mueller R.S."/>
            <person name="Dick G.J."/>
            <person name="Sun C.L."/>
            <person name="Wheeler K.E."/>
            <person name="Zemla A."/>
            <person name="Baker B.J."/>
            <person name="Hauser L."/>
            <person name="Land M."/>
            <person name="Shah M.B."/>
            <person name="Thelen M.P."/>
            <person name="Hettich R.L."/>
            <person name="Banfield J.F."/>
        </authorList>
    </citation>
    <scope>NUCLEOTIDE SEQUENCE [LARGE SCALE GENOMIC DNA]</scope>
</reference>
<evidence type="ECO:0000256" key="3">
    <source>
        <dbReference type="ARBA" id="ARBA00022989"/>
    </source>
</evidence>
<evidence type="ECO:0000256" key="4">
    <source>
        <dbReference type="ARBA" id="ARBA00023136"/>
    </source>
</evidence>
<feature type="transmembrane region" description="Helical" evidence="5">
    <location>
        <begin position="85"/>
        <end position="103"/>
    </location>
</feature>
<feature type="transmembrane region" description="Helical" evidence="5">
    <location>
        <begin position="171"/>
        <end position="188"/>
    </location>
</feature>
<dbReference type="PROSITE" id="PS00216">
    <property type="entry name" value="SUGAR_TRANSPORT_1"/>
    <property type="match status" value="1"/>
</dbReference>
<proteinExistence type="predicted"/>
<sequence>MVEAFRQDLRRLDRVQRQVVGAAFLGWSLDAFDFFLLVFVLRDVARTYHVTLTEVTVALFLTLAARPAGALLFGRMADRMGRRPVLMAVVALYPLFAFLSALAPSLWSFLLLRTLFGVAMGGEWGTGASLVMESVPPGCRGFVSGILQAGYPFGYLLAALAYAWVYPLVGWRGLLMLGILPAFVVFFVRRQVPESAAFSERKPSSAISLREGLSPYWKTAIFAIGLMTAFNFLGHGTQDLYPTLLETMRGLSPGAVGTIAVLYNVGAVLGGIFLGTLSERVGRKRTIFYAAISSLLILPLWGLGGSVWMIAVGAFLMQCAVQGAWGVVPAYLNEISPPSLRGTFPGVVYQTGNLLAAANAPLQSHLGQVLGGRLDLSLVIVAGLAALAIAFLIGRGPENRGEILHCHDPHT</sequence>
<dbReference type="InterPro" id="IPR036259">
    <property type="entry name" value="MFS_trans_sf"/>
</dbReference>
<evidence type="ECO:0000313" key="8">
    <source>
        <dbReference type="Proteomes" id="UP000009374"/>
    </source>
</evidence>
<evidence type="ECO:0000256" key="5">
    <source>
        <dbReference type="SAM" id="Phobius"/>
    </source>
</evidence>
<feature type="transmembrane region" description="Helical" evidence="5">
    <location>
        <begin position="254"/>
        <end position="275"/>
    </location>
</feature>
<feature type="transmembrane region" description="Helical" evidence="5">
    <location>
        <begin position="142"/>
        <end position="165"/>
    </location>
</feature>
<feature type="domain" description="Major facilitator superfamily (MFS) profile" evidence="6">
    <location>
        <begin position="19"/>
        <end position="400"/>
    </location>
</feature>
<feature type="transmembrane region" description="Helical" evidence="5">
    <location>
        <begin position="376"/>
        <end position="394"/>
    </location>
</feature>
<dbReference type="InterPro" id="IPR011701">
    <property type="entry name" value="MFS"/>
</dbReference>
<keyword evidence="4 5" id="KW-0472">Membrane</keyword>
<evidence type="ECO:0000259" key="6">
    <source>
        <dbReference type="PROSITE" id="PS50850"/>
    </source>
</evidence>
<dbReference type="InterPro" id="IPR005829">
    <property type="entry name" value="Sugar_transporter_CS"/>
</dbReference>
<dbReference type="InterPro" id="IPR020846">
    <property type="entry name" value="MFS_dom"/>
</dbReference>
<keyword evidence="3 5" id="KW-1133">Transmembrane helix</keyword>
<organism evidence="7 8">
    <name type="scientific">Leptospirillum ferrodiazotrophum</name>
    <dbReference type="NCBI Taxonomy" id="412449"/>
    <lineage>
        <taxon>Bacteria</taxon>
        <taxon>Pseudomonadati</taxon>
        <taxon>Nitrospirota</taxon>
        <taxon>Nitrospiria</taxon>
        <taxon>Nitrospirales</taxon>
        <taxon>Nitrospiraceae</taxon>
        <taxon>Leptospirillum</taxon>
    </lineage>
</organism>
<keyword evidence="8" id="KW-1185">Reference proteome</keyword>
<dbReference type="AlphaFoldDB" id="C6HUF4"/>
<gene>
    <name evidence="7" type="ORF">UBAL3_57480011</name>
</gene>
<feature type="transmembrane region" description="Helical" evidence="5">
    <location>
        <begin position="47"/>
        <end position="73"/>
    </location>
</feature>
<keyword evidence="2 5" id="KW-0812">Transmembrane</keyword>
<accession>C6HUF4</accession>
<dbReference type="GO" id="GO:0046943">
    <property type="term" value="F:carboxylic acid transmembrane transporter activity"/>
    <property type="evidence" value="ECO:0007669"/>
    <property type="project" value="TreeGrafter"/>
</dbReference>
<comment type="subcellular location">
    <subcellularLocation>
        <location evidence="1">Membrane</location>
        <topology evidence="1">Multi-pass membrane protein</topology>
    </subcellularLocation>
</comment>
<dbReference type="Gene3D" id="1.20.1250.20">
    <property type="entry name" value="MFS general substrate transporter like domains"/>
    <property type="match status" value="2"/>
</dbReference>
<evidence type="ECO:0000256" key="1">
    <source>
        <dbReference type="ARBA" id="ARBA00004141"/>
    </source>
</evidence>
<dbReference type="Proteomes" id="UP000009374">
    <property type="component" value="Unassembled WGS sequence"/>
</dbReference>
<dbReference type="PANTHER" id="PTHR23508">
    <property type="entry name" value="CARBOXYLIC ACID TRANSPORTER PROTEIN HOMOLOG"/>
    <property type="match status" value="1"/>
</dbReference>
<dbReference type="Pfam" id="PF07690">
    <property type="entry name" value="MFS_1"/>
    <property type="match status" value="1"/>
</dbReference>
<evidence type="ECO:0000256" key="2">
    <source>
        <dbReference type="ARBA" id="ARBA00022692"/>
    </source>
</evidence>
<dbReference type="InterPro" id="IPR005828">
    <property type="entry name" value="MFS_sugar_transport-like"/>
</dbReference>
<protein>
    <submittedName>
        <fullName evidence="7">Major facilitator superfamily MFS_1</fullName>
    </submittedName>
</protein>
<evidence type="ECO:0000313" key="7">
    <source>
        <dbReference type="EMBL" id="EES53756.1"/>
    </source>
</evidence>
<feature type="transmembrane region" description="Helical" evidence="5">
    <location>
        <begin position="20"/>
        <end position="41"/>
    </location>
</feature>
<dbReference type="PROSITE" id="PS50850">
    <property type="entry name" value="MFS"/>
    <property type="match status" value="1"/>
</dbReference>
<dbReference type="EMBL" id="GG693855">
    <property type="protein sequence ID" value="EES53756.1"/>
    <property type="molecule type" value="Genomic_DNA"/>
</dbReference>
<dbReference type="CDD" id="cd17316">
    <property type="entry name" value="MFS_SV2_like"/>
    <property type="match status" value="1"/>
</dbReference>
<dbReference type="SUPFAM" id="SSF103473">
    <property type="entry name" value="MFS general substrate transporter"/>
    <property type="match status" value="1"/>
</dbReference>
<dbReference type="PANTHER" id="PTHR23508:SF10">
    <property type="entry name" value="CARBOXYLIC ACID TRANSPORTER PROTEIN HOMOLOG"/>
    <property type="match status" value="1"/>
</dbReference>